<feature type="region of interest" description="Disordered" evidence="1">
    <location>
        <begin position="67"/>
        <end position="104"/>
    </location>
</feature>
<dbReference type="InterPro" id="IPR047655">
    <property type="entry name" value="Transpos_IS630-like"/>
</dbReference>
<feature type="compositionally biased region" description="Basic and acidic residues" evidence="1">
    <location>
        <begin position="71"/>
        <end position="89"/>
    </location>
</feature>
<dbReference type="InterPro" id="IPR009057">
    <property type="entry name" value="Homeodomain-like_sf"/>
</dbReference>
<accession>A0ABD5RWC1</accession>
<evidence type="ECO:0000259" key="3">
    <source>
        <dbReference type="Pfam" id="PF13592"/>
    </source>
</evidence>
<dbReference type="Gene3D" id="1.10.10.60">
    <property type="entry name" value="Homeodomain-like"/>
    <property type="match status" value="1"/>
</dbReference>
<dbReference type="InterPro" id="IPR038717">
    <property type="entry name" value="Tc1-like_DDE_dom"/>
</dbReference>
<protein>
    <submittedName>
        <fullName evidence="4">IS630 family transposase</fullName>
    </submittedName>
</protein>
<evidence type="ECO:0000313" key="4">
    <source>
        <dbReference type="EMBL" id="MFC6723527.1"/>
    </source>
</evidence>
<dbReference type="Gene3D" id="3.30.420.10">
    <property type="entry name" value="Ribonuclease H-like superfamily/Ribonuclease H"/>
    <property type="match status" value="1"/>
</dbReference>
<feature type="domain" description="Tc1-like transposase DDE" evidence="2">
    <location>
        <begin position="174"/>
        <end position="312"/>
    </location>
</feature>
<evidence type="ECO:0000313" key="5">
    <source>
        <dbReference type="Proteomes" id="UP001596328"/>
    </source>
</evidence>
<reference evidence="4 5" key="1">
    <citation type="journal article" date="2019" name="Int. J. Syst. Evol. Microbiol.">
        <title>The Global Catalogue of Microorganisms (GCM) 10K type strain sequencing project: providing services to taxonomists for standard genome sequencing and annotation.</title>
        <authorList>
            <consortium name="The Broad Institute Genomics Platform"/>
            <consortium name="The Broad Institute Genome Sequencing Center for Infectious Disease"/>
            <person name="Wu L."/>
            <person name="Ma J."/>
        </authorList>
    </citation>
    <scope>NUCLEOTIDE SEQUENCE [LARGE SCALE GENOMIC DNA]</scope>
    <source>
        <strain evidence="4 5">NBRC 111368</strain>
    </source>
</reference>
<comment type="caution">
    <text evidence="4">The sequence shown here is derived from an EMBL/GenBank/DDBJ whole genome shotgun (WGS) entry which is preliminary data.</text>
</comment>
<dbReference type="InterPro" id="IPR012337">
    <property type="entry name" value="RNaseH-like_sf"/>
</dbReference>
<dbReference type="Pfam" id="PF13551">
    <property type="entry name" value="HTH_29"/>
    <property type="match status" value="1"/>
</dbReference>
<dbReference type="SUPFAM" id="SSF53098">
    <property type="entry name" value="Ribonuclease H-like"/>
    <property type="match status" value="1"/>
</dbReference>
<feature type="domain" description="Winged helix-turn helix" evidence="3">
    <location>
        <begin position="106"/>
        <end position="162"/>
    </location>
</feature>
<dbReference type="NCBIfam" id="NF033545">
    <property type="entry name" value="transpos_IS630"/>
    <property type="match status" value="1"/>
</dbReference>
<sequence length="332" mass="37984">MDHLDEISVEELQQALAEVEGNKPTQRLTAAIAYKNGVTQTELAEWYGVQRRTIYSWLQRLETRPLAQAVQDDHRSGRPRKLSENEQKQLEQTLQQPPTEAGIDAPAWTPALLSEFLEETFDVEYSLPSCRRLMKEAGLSYQKPRRTAAEAEPEDRDKFHEELKKKRREMDATVVCLDQTKKSVQVEPRAAWFPRGTRPSVELSGQRDWTCLLGAITEDGDRFFSRFEEYVTADHAKHFILALCEEFQEDLIVVLDGAPYFRASVVTDLAARDDLALVRVPAYSPELNPVEECWRQLKDALGNRFFGSLDDLNTAIDTALDRVSIPDMSNYF</sequence>
<name>A0ABD5RWC1_9EURY</name>
<dbReference type="AlphaFoldDB" id="A0ABD5RWC1"/>
<dbReference type="InterPro" id="IPR036397">
    <property type="entry name" value="RNaseH_sf"/>
</dbReference>
<evidence type="ECO:0000259" key="2">
    <source>
        <dbReference type="Pfam" id="PF13358"/>
    </source>
</evidence>
<gene>
    <name evidence="4" type="ORF">ACFQE1_03800</name>
</gene>
<keyword evidence="5" id="KW-1185">Reference proteome</keyword>
<dbReference type="Pfam" id="PF13358">
    <property type="entry name" value="DDE_3"/>
    <property type="match status" value="1"/>
</dbReference>
<dbReference type="EMBL" id="JBHSWU010000022">
    <property type="protein sequence ID" value="MFC6723527.1"/>
    <property type="molecule type" value="Genomic_DNA"/>
</dbReference>
<evidence type="ECO:0000256" key="1">
    <source>
        <dbReference type="SAM" id="MobiDB-lite"/>
    </source>
</evidence>
<proteinExistence type="predicted"/>
<dbReference type="Pfam" id="PF13592">
    <property type="entry name" value="HTH_33"/>
    <property type="match status" value="1"/>
</dbReference>
<dbReference type="InterPro" id="IPR025959">
    <property type="entry name" value="Winged_HTH_dom"/>
</dbReference>
<organism evidence="4 5">
    <name type="scientific">Halobium palmae</name>
    <dbReference type="NCBI Taxonomy" id="1776492"/>
    <lineage>
        <taxon>Archaea</taxon>
        <taxon>Methanobacteriati</taxon>
        <taxon>Methanobacteriota</taxon>
        <taxon>Stenosarchaea group</taxon>
        <taxon>Halobacteria</taxon>
        <taxon>Halobacteriales</taxon>
        <taxon>Haloferacaceae</taxon>
        <taxon>Halobium</taxon>
    </lineage>
</organism>
<dbReference type="SUPFAM" id="SSF46689">
    <property type="entry name" value="Homeodomain-like"/>
    <property type="match status" value="1"/>
</dbReference>
<dbReference type="Proteomes" id="UP001596328">
    <property type="component" value="Unassembled WGS sequence"/>
</dbReference>